<protein>
    <submittedName>
        <fullName evidence="1">Uncharacterized protein</fullName>
    </submittedName>
</protein>
<dbReference type="Proteomes" id="UP000176939">
    <property type="component" value="Unassembled WGS sequence"/>
</dbReference>
<evidence type="ECO:0000313" key="1">
    <source>
        <dbReference type="EMBL" id="OGM10461.1"/>
    </source>
</evidence>
<sequence>MFKRIEMKRFFPKIKVISKEMWLSKHMRFFLGCNVLNDVRCLMAFYLPYSKTIFIRKDCYTYRILFHELGHWVIDILKLNGLQKWWDARCLFYYHIMYLVATRNGVLTKKDIKEIRNGK</sequence>
<dbReference type="AlphaFoldDB" id="A0A1F7X658"/>
<dbReference type="EMBL" id="MGFQ01000010">
    <property type="protein sequence ID" value="OGM10461.1"/>
    <property type="molecule type" value="Genomic_DNA"/>
</dbReference>
<comment type="caution">
    <text evidence="1">The sequence shown here is derived from an EMBL/GenBank/DDBJ whole genome shotgun (WGS) entry which is preliminary data.</text>
</comment>
<proteinExistence type="predicted"/>
<name>A0A1F7X658_9BACT</name>
<evidence type="ECO:0000313" key="2">
    <source>
        <dbReference type="Proteomes" id="UP000176939"/>
    </source>
</evidence>
<reference evidence="1 2" key="1">
    <citation type="journal article" date="2016" name="Nat. Commun.">
        <title>Thousands of microbial genomes shed light on interconnected biogeochemical processes in an aquifer system.</title>
        <authorList>
            <person name="Anantharaman K."/>
            <person name="Brown C.T."/>
            <person name="Hug L.A."/>
            <person name="Sharon I."/>
            <person name="Castelle C.J."/>
            <person name="Probst A.J."/>
            <person name="Thomas B.C."/>
            <person name="Singh A."/>
            <person name="Wilkins M.J."/>
            <person name="Karaoz U."/>
            <person name="Brodie E.L."/>
            <person name="Williams K.H."/>
            <person name="Hubbard S.S."/>
            <person name="Banfield J.F."/>
        </authorList>
    </citation>
    <scope>NUCLEOTIDE SEQUENCE [LARGE SCALE GENOMIC DNA]</scope>
</reference>
<accession>A0A1F7X658</accession>
<gene>
    <name evidence="1" type="ORF">A2Z67_04085</name>
</gene>
<organism evidence="1 2">
    <name type="scientific">Candidatus Woesebacteria bacterium RBG_13_36_22</name>
    <dbReference type="NCBI Taxonomy" id="1802478"/>
    <lineage>
        <taxon>Bacteria</taxon>
        <taxon>Candidatus Woeseibacteriota</taxon>
    </lineage>
</organism>